<name>A0ABP9YTL3_9FUNG</name>
<evidence type="ECO:0000256" key="10">
    <source>
        <dbReference type="ARBA" id="ARBA00023136"/>
    </source>
</evidence>
<evidence type="ECO:0000256" key="2">
    <source>
        <dbReference type="ARBA" id="ARBA00007956"/>
    </source>
</evidence>
<evidence type="ECO:0000259" key="13">
    <source>
        <dbReference type="Pfam" id="PF05529"/>
    </source>
</evidence>
<evidence type="ECO:0000256" key="8">
    <source>
        <dbReference type="ARBA" id="ARBA00022989"/>
    </source>
</evidence>
<accession>A0ABP9YTL3</accession>
<comment type="subcellular location">
    <subcellularLocation>
        <location evidence="1 11">Endoplasmic reticulum membrane</location>
        <topology evidence="1 11">Multi-pass membrane protein</topology>
    </subcellularLocation>
</comment>
<keyword evidence="4 11" id="KW-0812">Transmembrane</keyword>
<keyword evidence="3 11" id="KW-0813">Transport</keyword>
<evidence type="ECO:0000256" key="12">
    <source>
        <dbReference type="SAM" id="MobiDB-lite"/>
    </source>
</evidence>
<gene>
    <name evidence="15" type="ORF">MFLAVUS_003626</name>
</gene>
<dbReference type="PANTHER" id="PTHR12701:SF20">
    <property type="entry name" value="ENDOPLASMIC RETICULUM TRANSMEMBRANE PROTEIN"/>
    <property type="match status" value="1"/>
</dbReference>
<evidence type="ECO:0000313" key="15">
    <source>
        <dbReference type="EMBL" id="GAA5810207.1"/>
    </source>
</evidence>
<dbReference type="Pfam" id="PF18035">
    <property type="entry name" value="Bap31_Bap29_C"/>
    <property type="match status" value="1"/>
</dbReference>
<comment type="caution">
    <text evidence="15">The sequence shown here is derived from an EMBL/GenBank/DDBJ whole genome shotgun (WGS) entry which is preliminary data.</text>
</comment>
<comment type="function">
    <text evidence="11">May play a role in anterograde transport of membrane proteins from the endoplasmic reticulum to the Golgi.</text>
</comment>
<evidence type="ECO:0000256" key="11">
    <source>
        <dbReference type="RuleBase" id="RU367026"/>
    </source>
</evidence>
<dbReference type="InterPro" id="IPR040463">
    <property type="entry name" value="BAP29/BAP31_N"/>
</dbReference>
<keyword evidence="9" id="KW-0175">Coiled coil</keyword>
<organism evidence="15 16">
    <name type="scientific">Mucor flavus</name>
    <dbReference type="NCBI Taxonomy" id="439312"/>
    <lineage>
        <taxon>Eukaryota</taxon>
        <taxon>Fungi</taxon>
        <taxon>Fungi incertae sedis</taxon>
        <taxon>Mucoromycota</taxon>
        <taxon>Mucoromycotina</taxon>
        <taxon>Mucoromycetes</taxon>
        <taxon>Mucorales</taxon>
        <taxon>Mucorineae</taxon>
        <taxon>Mucoraceae</taxon>
        <taxon>Mucor</taxon>
    </lineage>
</organism>
<feature type="domain" description="Bap31/Bap29 cytoplasmic coiled-coil" evidence="14">
    <location>
        <begin position="235"/>
        <end position="280"/>
    </location>
</feature>
<keyword evidence="8 11" id="KW-1133">Transmembrane helix</keyword>
<feature type="compositionally biased region" description="Acidic residues" evidence="12">
    <location>
        <begin position="1"/>
        <end position="10"/>
    </location>
</feature>
<comment type="caution">
    <text evidence="11">Lacks conserved residue(s) required for the propagation of feature annotation.</text>
</comment>
<evidence type="ECO:0000256" key="9">
    <source>
        <dbReference type="ARBA" id="ARBA00023054"/>
    </source>
</evidence>
<evidence type="ECO:0000313" key="16">
    <source>
        <dbReference type="Proteomes" id="UP001473302"/>
    </source>
</evidence>
<evidence type="ECO:0000259" key="14">
    <source>
        <dbReference type="Pfam" id="PF18035"/>
    </source>
</evidence>
<evidence type="ECO:0000256" key="7">
    <source>
        <dbReference type="ARBA" id="ARBA00022927"/>
    </source>
</evidence>
<evidence type="ECO:0000256" key="4">
    <source>
        <dbReference type="ARBA" id="ARBA00022692"/>
    </source>
</evidence>
<reference evidence="15 16" key="1">
    <citation type="submission" date="2024-04" db="EMBL/GenBank/DDBJ databases">
        <title>genome sequences of Mucor flavus KT1a and Helicostylum pulchrum KT1b strains isolated from the surface of a dry-aged beef.</title>
        <authorList>
            <person name="Toyotome T."/>
            <person name="Hosono M."/>
            <person name="Torimaru M."/>
            <person name="Fukuda K."/>
            <person name="Mikami N."/>
        </authorList>
    </citation>
    <scope>NUCLEOTIDE SEQUENCE [LARGE SCALE GENOMIC DNA]</scope>
    <source>
        <strain evidence="15 16">KT1a</strain>
    </source>
</reference>
<feature type="region of interest" description="Disordered" evidence="12">
    <location>
        <begin position="1"/>
        <end position="21"/>
    </location>
</feature>
<dbReference type="Pfam" id="PF05529">
    <property type="entry name" value="Bap31"/>
    <property type="match status" value="1"/>
</dbReference>
<dbReference type="EMBL" id="BAABUK010000006">
    <property type="protein sequence ID" value="GAA5810207.1"/>
    <property type="molecule type" value="Genomic_DNA"/>
</dbReference>
<keyword evidence="10 11" id="KW-0472">Membrane</keyword>
<evidence type="ECO:0000256" key="3">
    <source>
        <dbReference type="ARBA" id="ARBA00022448"/>
    </source>
</evidence>
<protein>
    <recommendedName>
        <fullName evidence="11">Endoplasmic reticulum transmembrane protein</fullName>
    </recommendedName>
</protein>
<evidence type="ECO:0000256" key="5">
    <source>
        <dbReference type="ARBA" id="ARBA00022824"/>
    </source>
</evidence>
<dbReference type="Proteomes" id="UP001473302">
    <property type="component" value="Unassembled WGS sequence"/>
</dbReference>
<feature type="compositionally biased region" description="Basic and acidic residues" evidence="12">
    <location>
        <begin position="11"/>
        <end position="21"/>
    </location>
</feature>
<dbReference type="PANTHER" id="PTHR12701">
    <property type="entry name" value="BCR-ASSOCIATED PROTEIN, BAP"/>
    <property type="match status" value="1"/>
</dbReference>
<evidence type="ECO:0000256" key="6">
    <source>
        <dbReference type="ARBA" id="ARBA00022892"/>
    </source>
</evidence>
<feature type="domain" description="BAP29/BAP31 transmembrane" evidence="13">
    <location>
        <begin position="87"/>
        <end position="201"/>
    </location>
</feature>
<comment type="similarity">
    <text evidence="2 11">Belongs to the BCAP29/BCAP31 family.</text>
</comment>
<feature type="transmembrane region" description="Helical" evidence="11">
    <location>
        <begin position="109"/>
        <end position="129"/>
    </location>
</feature>
<evidence type="ECO:0000256" key="1">
    <source>
        <dbReference type="ARBA" id="ARBA00004477"/>
    </source>
</evidence>
<keyword evidence="5 11" id="KW-0256">Endoplasmic reticulum</keyword>
<feature type="transmembrane region" description="Helical" evidence="11">
    <location>
        <begin position="169"/>
        <end position="193"/>
    </location>
</feature>
<sequence length="281" mass="32777">MILNSNDEESEGSKQRTESYRRVSDGGLKAVYKQSEQQILHIEIKGPKVVSEDDIHHPDFTKLGNLMKDEIDLMLDRNFPEDTSVYGILLPLPSRWRHAMLKFTLESPAMAKAMYFFKIIFGFILVLFIDTVNRLQRIESEVEGDQQHHHDYSYETSIKAKKFYSQRNLYLTGFTLFLSLILERTSALVLTLVQREEELKKAQIETADVTKGQQHLINMEDDYKHKVDALNVQIKELKRQKLDFDTLKKQSDQQAKEYGRLAEQHNKLERTLSTPEAKKDI</sequence>
<proteinExistence type="inferred from homology"/>
<keyword evidence="16" id="KW-1185">Reference proteome</keyword>
<keyword evidence="7 11" id="KW-0653">Protein transport</keyword>
<dbReference type="InterPro" id="IPR008417">
    <property type="entry name" value="BAP29/BAP31"/>
</dbReference>
<dbReference type="InterPro" id="IPR041672">
    <property type="entry name" value="Bap31/Bap29_C"/>
</dbReference>
<feature type="region of interest" description="Disordered" evidence="12">
    <location>
        <begin position="255"/>
        <end position="281"/>
    </location>
</feature>
<keyword evidence="6 11" id="KW-0931">ER-Golgi transport</keyword>